<reference evidence="8 9" key="1">
    <citation type="submission" date="2018-08" db="EMBL/GenBank/DDBJ databases">
        <title>Bacillus jemisoniae sp. nov., Bacillus chryseoplanitiae sp. nov., Bacillus resnikiae sp. nov., and Bacillus frankliniae sp. nov., isolated from Viking spacecraft and associated surfaces.</title>
        <authorList>
            <person name="Seuylemezian A."/>
            <person name="Vaishampayan P."/>
        </authorList>
    </citation>
    <scope>NUCLEOTIDE SEQUENCE [LARGE SCALE GENOMIC DNA]</scope>
    <source>
        <strain evidence="8 9">MA001</strain>
    </source>
</reference>
<feature type="transmembrane region" description="Helical" evidence="7">
    <location>
        <begin position="109"/>
        <end position="129"/>
    </location>
</feature>
<dbReference type="PANTHER" id="PTHR43663:SF1">
    <property type="entry name" value="CHROMATE TRANSPORTER"/>
    <property type="match status" value="1"/>
</dbReference>
<dbReference type="GO" id="GO:0005886">
    <property type="term" value="C:plasma membrane"/>
    <property type="evidence" value="ECO:0007669"/>
    <property type="project" value="UniProtKB-SubCell"/>
</dbReference>
<comment type="caution">
    <text evidence="8">The sequence shown here is derived from an EMBL/GenBank/DDBJ whole genome shotgun (WGS) entry which is preliminary data.</text>
</comment>
<dbReference type="AlphaFoldDB" id="A0A398BDV8"/>
<organism evidence="8 9">
    <name type="scientific">Peribacillus asahii</name>
    <dbReference type="NCBI Taxonomy" id="228899"/>
    <lineage>
        <taxon>Bacteria</taxon>
        <taxon>Bacillati</taxon>
        <taxon>Bacillota</taxon>
        <taxon>Bacilli</taxon>
        <taxon>Bacillales</taxon>
        <taxon>Bacillaceae</taxon>
        <taxon>Peribacillus</taxon>
    </lineage>
</organism>
<dbReference type="RefSeq" id="WP_119117186.1">
    <property type="nucleotide sequence ID" value="NZ_CP085714.1"/>
</dbReference>
<sequence length="180" mass="19492">MILWELFRTFFVIGFVSFGGGYAMIPVIEAEASQHGWMTTQQFTDVIAIAGMSPGPIATNSAILVGYSTAGIAGAIISTLGVLLPSIILVLIVATFFTKLQNYSIVQSIFYGLRPIVASLVIYAALSFALSNNLITINVSWHTVSLLFIFGLSLVLLLKFRWHPIYIIILSGLVGVALYS</sequence>
<evidence type="ECO:0000256" key="5">
    <source>
        <dbReference type="ARBA" id="ARBA00022989"/>
    </source>
</evidence>
<evidence type="ECO:0000313" key="8">
    <source>
        <dbReference type="EMBL" id="RID85920.1"/>
    </source>
</evidence>
<proteinExistence type="inferred from homology"/>
<feature type="transmembrane region" description="Helical" evidence="7">
    <location>
        <begin position="6"/>
        <end position="25"/>
    </location>
</feature>
<accession>A0A398BDV8</accession>
<dbReference type="InterPro" id="IPR003370">
    <property type="entry name" value="Chromate_transpt"/>
</dbReference>
<name>A0A398BDV8_9BACI</name>
<evidence type="ECO:0000256" key="3">
    <source>
        <dbReference type="ARBA" id="ARBA00022475"/>
    </source>
</evidence>
<keyword evidence="9" id="KW-1185">Reference proteome</keyword>
<evidence type="ECO:0000256" key="1">
    <source>
        <dbReference type="ARBA" id="ARBA00004651"/>
    </source>
</evidence>
<feature type="transmembrane region" description="Helical" evidence="7">
    <location>
        <begin position="164"/>
        <end position="179"/>
    </location>
</feature>
<dbReference type="InterPro" id="IPR052518">
    <property type="entry name" value="CHR_Transporter"/>
</dbReference>
<evidence type="ECO:0000256" key="7">
    <source>
        <dbReference type="SAM" id="Phobius"/>
    </source>
</evidence>
<keyword evidence="5 7" id="KW-1133">Transmembrane helix</keyword>
<dbReference type="EMBL" id="QWVS01000017">
    <property type="protein sequence ID" value="RID85920.1"/>
    <property type="molecule type" value="Genomic_DNA"/>
</dbReference>
<feature type="transmembrane region" description="Helical" evidence="7">
    <location>
        <begin position="46"/>
        <end position="66"/>
    </location>
</feature>
<evidence type="ECO:0000256" key="6">
    <source>
        <dbReference type="ARBA" id="ARBA00023136"/>
    </source>
</evidence>
<dbReference type="PANTHER" id="PTHR43663">
    <property type="entry name" value="CHROMATE TRANSPORT PROTEIN-RELATED"/>
    <property type="match status" value="1"/>
</dbReference>
<evidence type="ECO:0000313" key="9">
    <source>
        <dbReference type="Proteomes" id="UP000266016"/>
    </source>
</evidence>
<protein>
    <submittedName>
        <fullName evidence="8">Chromate transporter</fullName>
    </submittedName>
</protein>
<keyword evidence="4 7" id="KW-0812">Transmembrane</keyword>
<dbReference type="Proteomes" id="UP000266016">
    <property type="component" value="Unassembled WGS sequence"/>
</dbReference>
<evidence type="ECO:0000256" key="4">
    <source>
        <dbReference type="ARBA" id="ARBA00022692"/>
    </source>
</evidence>
<dbReference type="GO" id="GO:0015109">
    <property type="term" value="F:chromate transmembrane transporter activity"/>
    <property type="evidence" value="ECO:0007669"/>
    <property type="project" value="InterPro"/>
</dbReference>
<comment type="similarity">
    <text evidence="2">Belongs to the chromate ion transporter (CHR) (TC 2.A.51) family.</text>
</comment>
<evidence type="ECO:0000256" key="2">
    <source>
        <dbReference type="ARBA" id="ARBA00005262"/>
    </source>
</evidence>
<keyword evidence="6 7" id="KW-0472">Membrane</keyword>
<feature type="transmembrane region" description="Helical" evidence="7">
    <location>
        <begin position="72"/>
        <end position="97"/>
    </location>
</feature>
<gene>
    <name evidence="8" type="ORF">D1953_10720</name>
</gene>
<keyword evidence="3" id="KW-1003">Cell membrane</keyword>
<dbReference type="Pfam" id="PF02417">
    <property type="entry name" value="Chromate_transp"/>
    <property type="match status" value="1"/>
</dbReference>
<feature type="transmembrane region" description="Helical" evidence="7">
    <location>
        <begin position="135"/>
        <end position="157"/>
    </location>
</feature>
<comment type="subcellular location">
    <subcellularLocation>
        <location evidence="1">Cell membrane</location>
        <topology evidence="1">Multi-pass membrane protein</topology>
    </subcellularLocation>
</comment>